<evidence type="ECO:0000313" key="2">
    <source>
        <dbReference type="EMBL" id="AKV02782.1"/>
    </source>
</evidence>
<dbReference type="AlphaFoldDB" id="A0A0K1QAU6"/>
<gene>
    <name evidence="2" type="ORF">AKJ09_09445</name>
</gene>
<keyword evidence="3" id="KW-1185">Reference proteome</keyword>
<dbReference type="PATRIC" id="fig|1391654.3.peg.9571"/>
<accession>A0A0K1QAU6</accession>
<reference evidence="2 3" key="1">
    <citation type="submission" date="2015-08" db="EMBL/GenBank/DDBJ databases">
        <authorList>
            <person name="Babu N.S."/>
            <person name="Beckwith C.J."/>
            <person name="Beseler K.G."/>
            <person name="Brison A."/>
            <person name="Carone J.V."/>
            <person name="Caskin T.P."/>
            <person name="Diamond M."/>
            <person name="Durham M.E."/>
            <person name="Foxe J.M."/>
            <person name="Go M."/>
            <person name="Henderson B.A."/>
            <person name="Jones I.B."/>
            <person name="McGettigan J.A."/>
            <person name="Micheletti S.J."/>
            <person name="Nasrallah M.E."/>
            <person name="Ortiz D."/>
            <person name="Piller C.R."/>
            <person name="Privatt S.R."/>
            <person name="Schneider S.L."/>
            <person name="Sharp S."/>
            <person name="Smith T.C."/>
            <person name="Stanton J.D."/>
            <person name="Ullery H.E."/>
            <person name="Wilson R.J."/>
            <person name="Serrano M.G."/>
            <person name="Buck G."/>
            <person name="Lee V."/>
            <person name="Wang Y."/>
            <person name="Carvalho R."/>
            <person name="Voegtly L."/>
            <person name="Shi R."/>
            <person name="Duckworth R."/>
            <person name="Johnson A."/>
            <person name="Loviza R."/>
            <person name="Walstead R."/>
            <person name="Shah Z."/>
            <person name="Kiflezghi M."/>
            <person name="Wade K."/>
            <person name="Ball S.L."/>
            <person name="Bradley K.W."/>
            <person name="Asai D.J."/>
            <person name="Bowman C.A."/>
            <person name="Russell D.A."/>
            <person name="Pope W.H."/>
            <person name="Jacobs-Sera D."/>
            <person name="Hendrix R.W."/>
            <person name="Hatfull G.F."/>
        </authorList>
    </citation>
    <scope>NUCLEOTIDE SEQUENCE [LARGE SCALE GENOMIC DNA]</scope>
    <source>
        <strain evidence="2 3">DSM 27648</strain>
    </source>
</reference>
<dbReference type="KEGG" id="llu:AKJ09_09445"/>
<evidence type="ECO:0000256" key="1">
    <source>
        <dbReference type="SAM" id="SignalP"/>
    </source>
</evidence>
<proteinExistence type="predicted"/>
<keyword evidence="1" id="KW-0732">Signal</keyword>
<protein>
    <recommendedName>
        <fullName evidence="4">Lipoprotein</fullName>
    </recommendedName>
</protein>
<dbReference type="Proteomes" id="UP000064967">
    <property type="component" value="Chromosome"/>
</dbReference>
<dbReference type="RefSeq" id="WP_146653650.1">
    <property type="nucleotide sequence ID" value="NZ_CP012333.1"/>
</dbReference>
<feature type="signal peptide" evidence="1">
    <location>
        <begin position="1"/>
        <end position="28"/>
    </location>
</feature>
<organism evidence="2 3">
    <name type="scientific">Labilithrix luteola</name>
    <dbReference type="NCBI Taxonomy" id="1391654"/>
    <lineage>
        <taxon>Bacteria</taxon>
        <taxon>Pseudomonadati</taxon>
        <taxon>Myxococcota</taxon>
        <taxon>Polyangia</taxon>
        <taxon>Polyangiales</taxon>
        <taxon>Labilitrichaceae</taxon>
        <taxon>Labilithrix</taxon>
    </lineage>
</organism>
<evidence type="ECO:0008006" key="4">
    <source>
        <dbReference type="Google" id="ProtNLM"/>
    </source>
</evidence>
<evidence type="ECO:0000313" key="3">
    <source>
        <dbReference type="Proteomes" id="UP000064967"/>
    </source>
</evidence>
<dbReference type="STRING" id="1391654.AKJ09_09445"/>
<name>A0A0K1QAU6_9BACT</name>
<sequence length="210" mass="22099">MKRTFLALGKLGSLGVLLLTTSCSSTLSQPFQNMKNQPITIYRLQNYEPPQQSAAAAAPALPPQIQQWLTAGAQLLPPGLLPPGLLPGGTPAGTATDAPRFHNFRILSSVAVTDAKTRDEILDLFGRDSNFQTPRQQCMFAEFGIQIGQGPAPGAPVGTPASGVPADVLVSLSCDQVQMINYGWPYGAKNGLGPDTSKKIVAIVQKAFGG</sequence>
<feature type="chain" id="PRO_5005467083" description="Lipoprotein" evidence="1">
    <location>
        <begin position="29"/>
        <end position="210"/>
    </location>
</feature>
<dbReference type="EMBL" id="CP012333">
    <property type="protein sequence ID" value="AKV02782.1"/>
    <property type="molecule type" value="Genomic_DNA"/>
</dbReference>
<dbReference type="PROSITE" id="PS51257">
    <property type="entry name" value="PROKAR_LIPOPROTEIN"/>
    <property type="match status" value="1"/>
</dbReference>